<sequence>MIYKQRLRKIEKSTNYSIKLKWDKKYTLYPPKLCNGTHLVVKSLVLHFIEATIVTGCGRLENVFISRMHLYPLGSNMPFNFCRLQFSMRPCFAMTINKSQGQTLSVTCIHLGEPCFSHGQLYVACSHVGSKNALFVYTSQGSTCNVVYSEVL</sequence>
<dbReference type="InterPro" id="IPR027417">
    <property type="entry name" value="P-loop_NTPase"/>
</dbReference>
<evidence type="ECO:0000313" key="1">
    <source>
        <dbReference type="EMBL" id="KOF82035.1"/>
    </source>
</evidence>
<reference evidence="1" key="1">
    <citation type="submission" date="2015-07" db="EMBL/GenBank/DDBJ databases">
        <title>MeaNS - Measles Nucleotide Surveillance Program.</title>
        <authorList>
            <person name="Tran T."/>
            <person name="Druce J."/>
        </authorList>
    </citation>
    <scope>NUCLEOTIDE SEQUENCE</scope>
    <source>
        <strain evidence="1">UCB-OBI-ISO-001</strain>
        <tissue evidence="1">Gonad</tissue>
    </source>
</reference>
<dbReference type="EMBL" id="KQ419905">
    <property type="protein sequence ID" value="KOF82035.1"/>
    <property type="molecule type" value="Genomic_DNA"/>
</dbReference>
<name>A0A0L8GZP3_OCTBM</name>
<protein>
    <recommendedName>
        <fullName evidence="2">ATP-dependent DNA helicase</fullName>
    </recommendedName>
</protein>
<dbReference type="PANTHER" id="PTHR23274">
    <property type="entry name" value="DNA HELICASE-RELATED"/>
    <property type="match status" value="1"/>
</dbReference>
<dbReference type="AlphaFoldDB" id="A0A0L8GZP3"/>
<proteinExistence type="predicted"/>
<accession>A0A0L8GZP3</accession>
<dbReference type="GO" id="GO:0006260">
    <property type="term" value="P:DNA replication"/>
    <property type="evidence" value="ECO:0007669"/>
    <property type="project" value="TreeGrafter"/>
</dbReference>
<evidence type="ECO:0008006" key="2">
    <source>
        <dbReference type="Google" id="ProtNLM"/>
    </source>
</evidence>
<organism evidence="1">
    <name type="scientific">Octopus bimaculoides</name>
    <name type="common">California two-spotted octopus</name>
    <dbReference type="NCBI Taxonomy" id="37653"/>
    <lineage>
        <taxon>Eukaryota</taxon>
        <taxon>Metazoa</taxon>
        <taxon>Spiralia</taxon>
        <taxon>Lophotrochozoa</taxon>
        <taxon>Mollusca</taxon>
        <taxon>Cephalopoda</taxon>
        <taxon>Coleoidea</taxon>
        <taxon>Octopodiformes</taxon>
        <taxon>Octopoda</taxon>
        <taxon>Incirrata</taxon>
        <taxon>Octopodidae</taxon>
        <taxon>Octopus</taxon>
    </lineage>
</organism>
<dbReference type="PANTHER" id="PTHR23274:SF48">
    <property type="entry name" value="ATP-DEPENDENT DNA HELICASE"/>
    <property type="match status" value="1"/>
</dbReference>
<dbReference type="SUPFAM" id="SSF52540">
    <property type="entry name" value="P-loop containing nucleoside triphosphate hydrolases"/>
    <property type="match status" value="1"/>
</dbReference>
<gene>
    <name evidence="1" type="ORF">OCBIM_22025795mg</name>
</gene>
<dbReference type="GO" id="GO:0005657">
    <property type="term" value="C:replication fork"/>
    <property type="evidence" value="ECO:0007669"/>
    <property type="project" value="TreeGrafter"/>
</dbReference>